<keyword evidence="5" id="KW-1185">Reference proteome</keyword>
<dbReference type="HOGENOM" id="CLU_1102616_0_0_1"/>
<dbReference type="Pfam" id="PF26176">
    <property type="entry name" value="zf_C2H2_17_2"/>
    <property type="match status" value="1"/>
</dbReference>
<reference evidence="4 5" key="1">
    <citation type="journal article" date="2012" name="Sci. Rep.">
        <title>Genomic perspectives on the evolution of fungal entomopathogenicity in Beauveria bassiana.</title>
        <authorList>
            <person name="Xiao G."/>
            <person name="Ying S.H."/>
            <person name="Zheng P."/>
            <person name="Wang Z.L."/>
            <person name="Zhang S."/>
            <person name="Xie X.Q."/>
            <person name="Shang Y."/>
            <person name="St Leger R.J."/>
            <person name="Zhao G.P."/>
            <person name="Wang C."/>
            <person name="Feng M.G."/>
        </authorList>
    </citation>
    <scope>NUCLEOTIDE SEQUENCE [LARGE SCALE GENOMIC DNA]</scope>
    <source>
        <strain evidence="4 5">ARSEF 2860</strain>
    </source>
</reference>
<evidence type="ECO:0000313" key="5">
    <source>
        <dbReference type="Proteomes" id="UP000002762"/>
    </source>
</evidence>
<evidence type="ECO:0000259" key="3">
    <source>
        <dbReference type="Pfam" id="PF26177"/>
    </source>
</evidence>
<dbReference type="Proteomes" id="UP000002762">
    <property type="component" value="Unassembled WGS sequence"/>
</dbReference>
<dbReference type="RefSeq" id="XP_008603016.1">
    <property type="nucleotide sequence ID" value="XM_008604794.1"/>
</dbReference>
<feature type="region of interest" description="Disordered" evidence="1">
    <location>
        <begin position="1"/>
        <end position="24"/>
    </location>
</feature>
<accession>J4UFL4</accession>
<organism evidence="4 5">
    <name type="scientific">Beauveria bassiana (strain ARSEF 2860)</name>
    <name type="common">White muscardine disease fungus</name>
    <name type="synonym">Tritirachium shiotae</name>
    <dbReference type="NCBI Taxonomy" id="655819"/>
    <lineage>
        <taxon>Eukaryota</taxon>
        <taxon>Fungi</taxon>
        <taxon>Dikarya</taxon>
        <taxon>Ascomycota</taxon>
        <taxon>Pezizomycotina</taxon>
        <taxon>Sordariomycetes</taxon>
        <taxon>Hypocreomycetidae</taxon>
        <taxon>Hypocreales</taxon>
        <taxon>Cordycipitaceae</taxon>
        <taxon>Beauveria</taxon>
    </lineage>
</organism>
<gene>
    <name evidence="4" type="ORF">BBA_09697</name>
</gene>
<dbReference type="InParanoid" id="J4UFL4"/>
<dbReference type="Pfam" id="PF26177">
    <property type="entry name" value="zf_C2H2_17_1st"/>
    <property type="match status" value="1"/>
</dbReference>
<proteinExistence type="predicted"/>
<evidence type="ECO:0000313" key="4">
    <source>
        <dbReference type="EMBL" id="EJP61352.1"/>
    </source>
</evidence>
<evidence type="ECO:0000259" key="2">
    <source>
        <dbReference type="Pfam" id="PF26176"/>
    </source>
</evidence>
<dbReference type="AlphaFoldDB" id="J4UFL4"/>
<dbReference type="STRING" id="655819.J4UFL4"/>
<dbReference type="InterPro" id="IPR059095">
    <property type="entry name" value="Znf_C2H2_17_2nd"/>
</dbReference>
<dbReference type="EMBL" id="JH725212">
    <property type="protein sequence ID" value="EJP61352.1"/>
    <property type="molecule type" value="Genomic_DNA"/>
</dbReference>
<name>J4UFL4_BEAB2</name>
<sequence>MGSTPILDADASRGQGSDTESARESTLYENAVPGSDGLFHCPWEGQPGCYHEPVPLKCIYDTYVDSHLKPYRCKVKTCEEARFSSTAGRLRHEREAHGLHGRGHLPFLCSMEGCEHAVPGNGFSRKWKLRDHLERAHSDNPPLAAAPSTAQLSAKDLVEKKVVVESREPEPNENGGGSKGESSDARFRELESWYEDLLKDNQIYEKLFRILRTASDQQSKKAFRWIRGYNSPSQTDIEVAAYILEVMDNLVA</sequence>
<feature type="domain" description="C2H2-domain containing protein first zinc finger" evidence="3">
    <location>
        <begin position="69"/>
        <end position="98"/>
    </location>
</feature>
<dbReference type="GeneID" id="19892709"/>
<dbReference type="Gene3D" id="3.30.160.60">
    <property type="entry name" value="Classic Zinc Finger"/>
    <property type="match status" value="1"/>
</dbReference>
<protein>
    <submittedName>
        <fullName evidence="4">C2H2 transcription factor</fullName>
    </submittedName>
</protein>
<feature type="domain" description="C2H2-domain containing protein second zinc finger" evidence="2">
    <location>
        <begin position="106"/>
        <end position="137"/>
    </location>
</feature>
<dbReference type="InterPro" id="IPR059009">
    <property type="entry name" value="Znf_C2H2_17_1st"/>
</dbReference>
<evidence type="ECO:0000256" key="1">
    <source>
        <dbReference type="SAM" id="MobiDB-lite"/>
    </source>
</evidence>